<dbReference type="AlphaFoldDB" id="A0A3P6R9P9"/>
<accession>A0A3P6R9P9</accession>
<dbReference type="OrthoDB" id="2187at2759"/>
<organism evidence="2 3">
    <name type="scientific">Gongylonema pulchrum</name>
    <dbReference type="NCBI Taxonomy" id="637853"/>
    <lineage>
        <taxon>Eukaryota</taxon>
        <taxon>Metazoa</taxon>
        <taxon>Ecdysozoa</taxon>
        <taxon>Nematoda</taxon>
        <taxon>Chromadorea</taxon>
        <taxon>Rhabditida</taxon>
        <taxon>Spirurina</taxon>
        <taxon>Spiruromorpha</taxon>
        <taxon>Spiruroidea</taxon>
        <taxon>Gongylonematidae</taxon>
        <taxon>Gongylonema</taxon>
    </lineage>
</organism>
<proteinExistence type="predicted"/>
<keyword evidence="3" id="KW-1185">Reference proteome</keyword>
<dbReference type="InterPro" id="IPR041569">
    <property type="entry name" value="AAA_lid_3"/>
</dbReference>
<evidence type="ECO:0000313" key="3">
    <source>
        <dbReference type="Proteomes" id="UP000271098"/>
    </source>
</evidence>
<protein>
    <recommendedName>
        <fullName evidence="1">AAA ATPase AAA+ lid domain-containing protein</fullName>
    </recommendedName>
</protein>
<evidence type="ECO:0000259" key="1">
    <source>
        <dbReference type="Pfam" id="PF17862"/>
    </source>
</evidence>
<feature type="domain" description="AAA ATPase AAA+ lid" evidence="1">
    <location>
        <begin position="4"/>
        <end position="43"/>
    </location>
</feature>
<dbReference type="EMBL" id="UYRT01016085">
    <property type="protein sequence ID" value="VDK55637.1"/>
    <property type="molecule type" value="Genomic_DNA"/>
</dbReference>
<dbReference type="Proteomes" id="UP000271098">
    <property type="component" value="Unassembled WGS sequence"/>
</dbReference>
<dbReference type="Gene3D" id="1.10.8.60">
    <property type="match status" value="1"/>
</dbReference>
<sequence length="72" mass="7922">MDINVSLEELARLTPGYVGADLKALAREAAMCAVNRIFETAVDLKSGTKRVSIEEIELELQKSKTIGILIKF</sequence>
<reference evidence="2 3" key="1">
    <citation type="submission" date="2018-11" db="EMBL/GenBank/DDBJ databases">
        <authorList>
            <consortium name="Pathogen Informatics"/>
        </authorList>
    </citation>
    <scope>NUCLEOTIDE SEQUENCE [LARGE SCALE GENOMIC DNA]</scope>
</reference>
<gene>
    <name evidence="2" type="ORF">GPUH_LOCUS6684</name>
</gene>
<evidence type="ECO:0000313" key="2">
    <source>
        <dbReference type="EMBL" id="VDK55637.1"/>
    </source>
</evidence>
<name>A0A3P6R9P9_9BILA</name>
<dbReference type="Pfam" id="PF17862">
    <property type="entry name" value="AAA_lid_3"/>
    <property type="match status" value="1"/>
</dbReference>